<accession>A0AB72VCF7</accession>
<dbReference type="EMBL" id="AP009044">
    <property type="protein sequence ID" value="BAF54914.1"/>
    <property type="molecule type" value="Genomic_DNA"/>
</dbReference>
<dbReference type="RefSeq" id="WP_011897485.1">
    <property type="nucleotide sequence ID" value="NC_009342.1"/>
</dbReference>
<dbReference type="AlphaFoldDB" id="A0AB72VCF7"/>
<protein>
    <submittedName>
        <fullName evidence="1">Uncharacterized protein</fullName>
    </submittedName>
</protein>
<name>A0AB72VCF7_CORGB</name>
<dbReference type="Proteomes" id="UP000006698">
    <property type="component" value="Chromosome"/>
</dbReference>
<dbReference type="KEGG" id="cgt:cgR_1919"/>
<reference evidence="1" key="1">
    <citation type="journal article" date="2007" name="Microbiology">
        <title>Comparative analysis of the Corynebacterium glutamicum group and complete genome sequence of strain R.</title>
        <authorList>
            <person name="Yukawa H."/>
            <person name="Omumasaba C.A."/>
            <person name="Nonaka H."/>
            <person name="Kos P."/>
            <person name="Okai N."/>
            <person name="Suzuki N."/>
            <person name="Suda M."/>
            <person name="Tsuge Y."/>
            <person name="Watanabe J."/>
            <person name="Ikeda Y."/>
            <person name="Vertes A.A."/>
            <person name="Inui M."/>
        </authorList>
    </citation>
    <scope>NUCLEOTIDE SEQUENCE</scope>
    <source>
        <strain evidence="1">R</strain>
    </source>
</reference>
<organism evidence="1">
    <name type="scientific">Corynebacterium glutamicum (strain R)</name>
    <dbReference type="NCBI Taxonomy" id="340322"/>
    <lineage>
        <taxon>Bacteria</taxon>
        <taxon>Bacillati</taxon>
        <taxon>Actinomycetota</taxon>
        <taxon>Actinomycetes</taxon>
        <taxon>Mycobacteriales</taxon>
        <taxon>Corynebacteriaceae</taxon>
        <taxon>Corynebacterium</taxon>
    </lineage>
</organism>
<gene>
    <name evidence="1" type="ordered locus">cgR_1919</name>
</gene>
<evidence type="ECO:0000313" key="1">
    <source>
        <dbReference type="EMBL" id="BAF54914.1"/>
    </source>
</evidence>
<proteinExistence type="predicted"/>
<sequence length="79" mass="8884">MNTHPEANFPQLTIAQKLDELIAEVKRLGGLFDAIAMNDDGTWRARLTPEEDQQLIRINALISKVTRQIRIVTEGAAKQ</sequence>